<reference evidence="6 7" key="1">
    <citation type="submission" date="2016-08" db="EMBL/GenBank/DDBJ databases">
        <title>Draft genome sequence of allopolyploid Zygosaccharomyces rouxii.</title>
        <authorList>
            <person name="Watanabe J."/>
            <person name="Uehara K."/>
            <person name="Mogi Y."/>
            <person name="Tsukioka Y."/>
        </authorList>
    </citation>
    <scope>NUCLEOTIDE SEQUENCE [LARGE SCALE GENOMIC DNA]</scope>
    <source>
        <strain evidence="6 7">NBRC 110957</strain>
    </source>
</reference>
<comment type="subcellular location">
    <subcellularLocation>
        <location evidence="1">Cytoplasm</location>
    </subcellularLocation>
</comment>
<dbReference type="GO" id="GO:0045503">
    <property type="term" value="F:dynein light chain binding"/>
    <property type="evidence" value="ECO:0007669"/>
    <property type="project" value="TreeGrafter"/>
</dbReference>
<dbReference type="SMART" id="SM00320">
    <property type="entry name" value="WD40"/>
    <property type="match status" value="3"/>
</dbReference>
<dbReference type="InterPro" id="IPR015943">
    <property type="entry name" value="WD40/YVTN_repeat-like_dom_sf"/>
</dbReference>
<dbReference type="GO" id="GO:0005868">
    <property type="term" value="C:cytoplasmic dynein complex"/>
    <property type="evidence" value="ECO:0007669"/>
    <property type="project" value="TreeGrafter"/>
</dbReference>
<evidence type="ECO:0000313" key="6">
    <source>
        <dbReference type="EMBL" id="GAV52279.1"/>
    </source>
</evidence>
<protein>
    <submittedName>
        <fullName evidence="6">Uncharacterized protein</fullName>
    </submittedName>
</protein>
<sequence length="590" mass="66572">MDKLQELEEKKRQLRELRERRQNHGGIVSNLLQKSVQNPVMVSASVQTDEVGTIESEPQPIHREVITYDKSIQVDLTRELAIEQDSIAVEVPETSDESIGEDDKQTDDESKDESVIQPQLKNLDPLVVEDQSNTVHDKSFSIFEVLQESHSSHTLDGGSSQATAGNPFEHILEWDSALTHSEGGRLICVSLDYYQELIVALFRSEPVAKFNKMEATWSHIRVFKWDTGQVVDSIDFRGQSLLWAKFLRRNISQNVVPVLITTYTGKTILCELRCVGNIHEKRLERNLIIKNYHAHPIYAFDEYTNVAQGKERFLVASNNGIINELSPWNLSPYKDATSNTQPLWGTAVEPPKASEIYNLSHDGDDDHDAEDTSSEDLRQQCFTDHLLRVSLYDELAITSLAICPSNQEQIYVGTEDGGIYKLELSNLTTNNTLIIHKSNHGFIPNEVTPTFHSSHVVSLVFNQNELLLSASLDWTCCLWDPKNNYKLGQFDAGAPIISTEWLDSNKSAILTCQALLIVNWHISASLDHGTRIRTYKCTSLPQLEHTFDNPKGNFTCFKTFSTKGSPTLLVLGSSDNAGVQLYRLRNFQPQ</sequence>
<keyword evidence="3" id="KW-0853">WD repeat</keyword>
<dbReference type="GO" id="GO:0010970">
    <property type="term" value="P:transport along microtubule"/>
    <property type="evidence" value="ECO:0007669"/>
    <property type="project" value="TreeGrafter"/>
</dbReference>
<dbReference type="InterPro" id="IPR001680">
    <property type="entry name" value="WD40_rpt"/>
</dbReference>
<evidence type="ECO:0000256" key="1">
    <source>
        <dbReference type="ARBA" id="ARBA00004496"/>
    </source>
</evidence>
<dbReference type="GO" id="GO:0005737">
    <property type="term" value="C:cytoplasm"/>
    <property type="evidence" value="ECO:0007669"/>
    <property type="project" value="UniProtKB-SubCell"/>
</dbReference>
<dbReference type="InterPro" id="IPR050687">
    <property type="entry name" value="Dynein_IC"/>
</dbReference>
<keyword evidence="4" id="KW-0677">Repeat</keyword>
<evidence type="ECO:0000256" key="2">
    <source>
        <dbReference type="ARBA" id="ARBA00022490"/>
    </source>
</evidence>
<gene>
    <name evidence="6" type="ORF">ZYGR_0AG02700</name>
</gene>
<dbReference type="EMBL" id="BDGX01000033">
    <property type="protein sequence ID" value="GAV52279.1"/>
    <property type="molecule type" value="Genomic_DNA"/>
</dbReference>
<dbReference type="PANTHER" id="PTHR12442:SF22">
    <property type="entry name" value="CYTOPLASMIC DYNEIN 1 INTERMEDIATE CHAIN-RELATED"/>
    <property type="match status" value="1"/>
</dbReference>
<feature type="compositionally biased region" description="Acidic residues" evidence="5">
    <location>
        <begin position="93"/>
        <end position="111"/>
    </location>
</feature>
<evidence type="ECO:0000256" key="3">
    <source>
        <dbReference type="ARBA" id="ARBA00022574"/>
    </source>
</evidence>
<dbReference type="PANTHER" id="PTHR12442">
    <property type="entry name" value="DYNEIN INTERMEDIATE CHAIN"/>
    <property type="match status" value="1"/>
</dbReference>
<name>A0A1Q3A949_ZYGRO</name>
<organism evidence="6 7">
    <name type="scientific">Zygosaccharomyces rouxii</name>
    <dbReference type="NCBI Taxonomy" id="4956"/>
    <lineage>
        <taxon>Eukaryota</taxon>
        <taxon>Fungi</taxon>
        <taxon>Dikarya</taxon>
        <taxon>Ascomycota</taxon>
        <taxon>Saccharomycotina</taxon>
        <taxon>Saccharomycetes</taxon>
        <taxon>Saccharomycetales</taxon>
        <taxon>Saccharomycetaceae</taxon>
        <taxon>Zygosaccharomyces</taxon>
    </lineage>
</organism>
<dbReference type="Proteomes" id="UP000187013">
    <property type="component" value="Unassembled WGS sequence"/>
</dbReference>
<comment type="caution">
    <text evidence="6">The sequence shown here is derived from an EMBL/GenBank/DDBJ whole genome shotgun (WGS) entry which is preliminary data.</text>
</comment>
<dbReference type="OrthoDB" id="366230at2759"/>
<feature type="region of interest" description="Disordered" evidence="5">
    <location>
        <begin position="356"/>
        <end position="375"/>
    </location>
</feature>
<keyword evidence="2" id="KW-0963">Cytoplasm</keyword>
<feature type="compositionally biased region" description="Acidic residues" evidence="5">
    <location>
        <begin position="363"/>
        <end position="374"/>
    </location>
</feature>
<evidence type="ECO:0000256" key="4">
    <source>
        <dbReference type="ARBA" id="ARBA00022737"/>
    </source>
</evidence>
<feature type="region of interest" description="Disordered" evidence="5">
    <location>
        <begin position="85"/>
        <end position="115"/>
    </location>
</feature>
<evidence type="ECO:0000313" key="7">
    <source>
        <dbReference type="Proteomes" id="UP000187013"/>
    </source>
</evidence>
<dbReference type="SUPFAM" id="SSF50998">
    <property type="entry name" value="Quinoprotein alcohol dehydrogenase-like"/>
    <property type="match status" value="1"/>
</dbReference>
<dbReference type="GO" id="GO:0045504">
    <property type="term" value="F:dynein heavy chain binding"/>
    <property type="evidence" value="ECO:0007669"/>
    <property type="project" value="TreeGrafter"/>
</dbReference>
<dbReference type="Gene3D" id="2.130.10.10">
    <property type="entry name" value="YVTN repeat-like/Quinoprotein amine dehydrogenase"/>
    <property type="match status" value="1"/>
</dbReference>
<dbReference type="InterPro" id="IPR011047">
    <property type="entry name" value="Quinoprotein_ADH-like_sf"/>
</dbReference>
<accession>A0A1Q3A949</accession>
<proteinExistence type="predicted"/>
<dbReference type="AlphaFoldDB" id="A0A1Q3A949"/>
<evidence type="ECO:0000256" key="5">
    <source>
        <dbReference type="SAM" id="MobiDB-lite"/>
    </source>
</evidence>